<evidence type="ECO:0000256" key="5">
    <source>
        <dbReference type="ARBA" id="ARBA00022723"/>
    </source>
</evidence>
<evidence type="ECO:0000313" key="13">
    <source>
        <dbReference type="EMBL" id="OQS02408.1"/>
    </source>
</evidence>
<keyword evidence="4" id="KW-0132">Cell division</keyword>
<evidence type="ECO:0000256" key="8">
    <source>
        <dbReference type="ARBA" id="ARBA00023242"/>
    </source>
</evidence>
<reference evidence="13 14" key="1">
    <citation type="journal article" date="2014" name="Genome Biol. Evol.">
        <title>The secreted proteins of Achlya hypogyna and Thraustotheca clavata identify the ancestral oomycete secretome and reveal gene acquisitions by horizontal gene transfer.</title>
        <authorList>
            <person name="Misner I."/>
            <person name="Blouin N."/>
            <person name="Leonard G."/>
            <person name="Richards T.A."/>
            <person name="Lane C.E."/>
        </authorList>
    </citation>
    <scope>NUCLEOTIDE SEQUENCE [LARGE SCALE GENOMIC DNA]</scope>
    <source>
        <strain evidence="13 14">ATCC 34112</strain>
    </source>
</reference>
<evidence type="ECO:0000256" key="3">
    <source>
        <dbReference type="ARBA" id="ARBA00022454"/>
    </source>
</evidence>
<evidence type="ECO:0000259" key="12">
    <source>
        <dbReference type="PROSITE" id="PS51793"/>
    </source>
</evidence>
<dbReference type="InterPro" id="IPR004910">
    <property type="entry name" value="Yippee/Mis18/Cereblon"/>
</dbReference>
<dbReference type="GO" id="GO:0034080">
    <property type="term" value="P:CENP-A containing chromatin assembly"/>
    <property type="evidence" value="ECO:0007669"/>
    <property type="project" value="TreeGrafter"/>
</dbReference>
<dbReference type="GO" id="GO:0000775">
    <property type="term" value="C:chromosome, centromeric region"/>
    <property type="evidence" value="ECO:0007669"/>
    <property type="project" value="UniProtKB-SubCell"/>
</dbReference>
<evidence type="ECO:0000313" key="14">
    <source>
        <dbReference type="Proteomes" id="UP000243217"/>
    </source>
</evidence>
<dbReference type="STRING" id="74557.A0A1V9ZWK9"/>
<feature type="region of interest" description="Disordered" evidence="11">
    <location>
        <begin position="173"/>
        <end position="199"/>
    </location>
</feature>
<keyword evidence="8" id="KW-0539">Nucleus</keyword>
<dbReference type="OrthoDB" id="74210at2759"/>
<name>A0A1V9ZWK9_9STRA</name>
<evidence type="ECO:0000256" key="2">
    <source>
        <dbReference type="ARBA" id="ARBA00004584"/>
    </source>
</evidence>
<dbReference type="GO" id="GO:0005634">
    <property type="term" value="C:nucleus"/>
    <property type="evidence" value="ECO:0007669"/>
    <property type="project" value="UniProtKB-SubCell"/>
</dbReference>
<evidence type="ECO:0000256" key="6">
    <source>
        <dbReference type="ARBA" id="ARBA00022776"/>
    </source>
</evidence>
<keyword evidence="9" id="KW-0131">Cell cycle</keyword>
<comment type="caution">
    <text evidence="13">The sequence shown here is derived from an EMBL/GenBank/DDBJ whole genome shotgun (WGS) entry which is preliminary data.</text>
</comment>
<keyword evidence="6" id="KW-0498">Mitosis</keyword>
<dbReference type="GO" id="GO:0051301">
    <property type="term" value="P:cell division"/>
    <property type="evidence" value="ECO:0007669"/>
    <property type="project" value="UniProtKB-KW"/>
</dbReference>
<keyword evidence="14" id="KW-1185">Reference proteome</keyword>
<evidence type="ECO:0000256" key="1">
    <source>
        <dbReference type="ARBA" id="ARBA00004123"/>
    </source>
</evidence>
<dbReference type="PANTHER" id="PTHR16431:SF1">
    <property type="entry name" value="NEUROGENIC PROTEIN MASTERMIND"/>
    <property type="match status" value="1"/>
</dbReference>
<dbReference type="PANTHER" id="PTHR16431">
    <property type="entry name" value="NEUROGENIC PROTEIN MASTERMIND"/>
    <property type="match status" value="1"/>
</dbReference>
<evidence type="ECO:0000256" key="11">
    <source>
        <dbReference type="SAM" id="MobiDB-lite"/>
    </source>
</evidence>
<keyword evidence="3" id="KW-0158">Chromosome</keyword>
<gene>
    <name evidence="13" type="ORF">THRCLA_05213</name>
</gene>
<dbReference type="Proteomes" id="UP000243217">
    <property type="component" value="Unassembled WGS sequence"/>
</dbReference>
<organism evidence="13 14">
    <name type="scientific">Thraustotheca clavata</name>
    <dbReference type="NCBI Taxonomy" id="74557"/>
    <lineage>
        <taxon>Eukaryota</taxon>
        <taxon>Sar</taxon>
        <taxon>Stramenopiles</taxon>
        <taxon>Oomycota</taxon>
        <taxon>Saprolegniomycetes</taxon>
        <taxon>Saprolegniales</taxon>
        <taxon>Achlyaceae</taxon>
        <taxon>Thraustotheca</taxon>
    </lineage>
</organism>
<dbReference type="GO" id="GO:0000785">
    <property type="term" value="C:chromatin"/>
    <property type="evidence" value="ECO:0007669"/>
    <property type="project" value="TreeGrafter"/>
</dbReference>
<dbReference type="InterPro" id="IPR034752">
    <property type="entry name" value="Mis18"/>
</dbReference>
<feature type="domain" description="Mis18" evidence="12">
    <location>
        <begin position="19"/>
        <end position="116"/>
    </location>
</feature>
<protein>
    <recommendedName>
        <fullName evidence="12">Mis18 domain-containing protein</fullName>
    </recommendedName>
</protein>
<dbReference type="GO" id="GO:0007059">
    <property type="term" value="P:chromosome segregation"/>
    <property type="evidence" value="ECO:0007669"/>
    <property type="project" value="TreeGrafter"/>
</dbReference>
<accession>A0A1V9ZWK9</accession>
<keyword evidence="7" id="KW-0862">Zinc</keyword>
<dbReference type="Pfam" id="PF03226">
    <property type="entry name" value="Yippee-Mis18"/>
    <property type="match status" value="1"/>
</dbReference>
<evidence type="ECO:0000256" key="9">
    <source>
        <dbReference type="ARBA" id="ARBA00023306"/>
    </source>
</evidence>
<dbReference type="AlphaFoldDB" id="A0A1V9ZWK9"/>
<keyword evidence="10" id="KW-0137">Centromere</keyword>
<sequence length="199" mass="21967">MYRHDENGTEEDEVEVTGPVIFQCKTCRSIVGDSISFVASNSDSRTVTLAYVLHTHMSKSPLTATSGLDKGNTYLEVLCSQCQSILGKSYIATTPALDQLRNLFTLDTDALMSYQVGTQQPVSEWNLDGANKVLEYEKNVQMIEQLHGDMGKVQNLLLVIDERLCDTERQLETMKRGSKRAQGDTSASPAATPSKRAVK</sequence>
<evidence type="ECO:0000256" key="7">
    <source>
        <dbReference type="ARBA" id="ARBA00022833"/>
    </source>
</evidence>
<proteinExistence type="predicted"/>
<evidence type="ECO:0000256" key="4">
    <source>
        <dbReference type="ARBA" id="ARBA00022618"/>
    </source>
</evidence>
<dbReference type="GO" id="GO:0046872">
    <property type="term" value="F:metal ion binding"/>
    <property type="evidence" value="ECO:0007669"/>
    <property type="project" value="UniProtKB-KW"/>
</dbReference>
<keyword evidence="5" id="KW-0479">Metal-binding</keyword>
<dbReference type="EMBL" id="JNBS01001132">
    <property type="protein sequence ID" value="OQS02408.1"/>
    <property type="molecule type" value="Genomic_DNA"/>
</dbReference>
<dbReference type="PROSITE" id="PS51793">
    <property type="entry name" value="MIS18"/>
    <property type="match status" value="1"/>
</dbReference>
<comment type="subcellular location">
    <subcellularLocation>
        <location evidence="2">Chromosome</location>
        <location evidence="2">Centromere</location>
    </subcellularLocation>
    <subcellularLocation>
        <location evidence="1">Nucleus</location>
    </subcellularLocation>
</comment>
<evidence type="ECO:0000256" key="10">
    <source>
        <dbReference type="ARBA" id="ARBA00023328"/>
    </source>
</evidence>